<dbReference type="GO" id="GO:0006629">
    <property type="term" value="P:lipid metabolic process"/>
    <property type="evidence" value="ECO:0007669"/>
    <property type="project" value="InterPro"/>
</dbReference>
<reference evidence="2" key="2">
    <citation type="submission" date="2020-09" db="EMBL/GenBank/DDBJ databases">
        <authorList>
            <person name="Sun Q."/>
            <person name="Kim S."/>
        </authorList>
    </citation>
    <scope>NUCLEOTIDE SEQUENCE</scope>
    <source>
        <strain evidence="2">KCTC 12113</strain>
    </source>
</reference>
<dbReference type="EMBL" id="BMWP01000003">
    <property type="protein sequence ID" value="GGW24783.1"/>
    <property type="molecule type" value="Genomic_DNA"/>
</dbReference>
<dbReference type="PROSITE" id="PS51704">
    <property type="entry name" value="GP_PDE"/>
    <property type="match status" value="1"/>
</dbReference>
<dbReference type="AlphaFoldDB" id="A0A918INZ8"/>
<proteinExistence type="predicted"/>
<evidence type="ECO:0000259" key="1">
    <source>
        <dbReference type="PROSITE" id="PS51704"/>
    </source>
</evidence>
<accession>A0A918INZ8</accession>
<dbReference type="PANTHER" id="PTHR46211">
    <property type="entry name" value="GLYCEROPHOSPHORYL DIESTER PHOSPHODIESTERASE"/>
    <property type="match status" value="1"/>
</dbReference>
<dbReference type="SUPFAM" id="SSF51695">
    <property type="entry name" value="PLC-like phosphodiesterases"/>
    <property type="match status" value="1"/>
</dbReference>
<dbReference type="Pfam" id="PF03009">
    <property type="entry name" value="GDPD"/>
    <property type="match status" value="1"/>
</dbReference>
<dbReference type="PANTHER" id="PTHR46211:SF1">
    <property type="entry name" value="GLYCEROPHOSPHODIESTER PHOSPHODIESTERASE, CYTOPLASMIC"/>
    <property type="match status" value="1"/>
</dbReference>
<gene>
    <name evidence="2" type="ORF">GCM10007383_06830</name>
</gene>
<reference evidence="2" key="1">
    <citation type="journal article" date="2014" name="Int. J. Syst. Evol. Microbiol.">
        <title>Complete genome sequence of Corynebacterium casei LMG S-19264T (=DSM 44701T), isolated from a smear-ripened cheese.</title>
        <authorList>
            <consortium name="US DOE Joint Genome Institute (JGI-PGF)"/>
            <person name="Walter F."/>
            <person name="Albersmeier A."/>
            <person name="Kalinowski J."/>
            <person name="Ruckert C."/>
        </authorList>
    </citation>
    <scope>NUCLEOTIDE SEQUENCE</scope>
    <source>
        <strain evidence="2">KCTC 12113</strain>
    </source>
</reference>
<feature type="domain" description="GP-PDE" evidence="1">
    <location>
        <begin position="5"/>
        <end position="234"/>
    </location>
</feature>
<dbReference type="Proteomes" id="UP000634668">
    <property type="component" value="Unassembled WGS sequence"/>
</dbReference>
<dbReference type="InterPro" id="IPR030395">
    <property type="entry name" value="GP_PDE_dom"/>
</dbReference>
<organism evidence="2 3">
    <name type="scientific">Arenibacter certesii</name>
    <dbReference type="NCBI Taxonomy" id="228955"/>
    <lineage>
        <taxon>Bacteria</taxon>
        <taxon>Pseudomonadati</taxon>
        <taxon>Bacteroidota</taxon>
        <taxon>Flavobacteriia</taxon>
        <taxon>Flavobacteriales</taxon>
        <taxon>Flavobacteriaceae</taxon>
        <taxon>Arenibacter</taxon>
    </lineage>
</organism>
<evidence type="ECO:0000313" key="3">
    <source>
        <dbReference type="Proteomes" id="UP000634668"/>
    </source>
</evidence>
<protein>
    <submittedName>
        <fullName evidence="2">Glycerophosphoryl diester phosphodiesterase</fullName>
    </submittedName>
</protein>
<comment type="caution">
    <text evidence="2">The sequence shown here is derived from an EMBL/GenBank/DDBJ whole genome shotgun (WGS) entry which is preliminary data.</text>
</comment>
<dbReference type="GO" id="GO:0008081">
    <property type="term" value="F:phosphoric diester hydrolase activity"/>
    <property type="evidence" value="ECO:0007669"/>
    <property type="project" value="InterPro"/>
</dbReference>
<dbReference type="InterPro" id="IPR017946">
    <property type="entry name" value="PLC-like_Pdiesterase_TIM-brl"/>
</dbReference>
<keyword evidence="3" id="KW-1185">Reference proteome</keyword>
<dbReference type="Gene3D" id="3.20.20.190">
    <property type="entry name" value="Phosphatidylinositol (PI) phosphodiesterase"/>
    <property type="match status" value="1"/>
</dbReference>
<sequence>MKKQNPVIAHRGAWKTQEIPQNSIASLQEAITLKCFGAEFDVHLTKDNVPVVNHDKDFLGIDIETSTYEELLVKDLPNGEKIPTLKAYLEEGLKQKNTKLILEIKSAPSGKERTLKLTELAVEMVHELNGQSMVEYICFDYDAGKLVSQLDPKAEVAYLNGDKTPAEIKKVGYTGIDYNHKVYKNNPTWIKEAQDLGLNVNVWTVNKEEDMNFFLEQKVDYITTDEPELLFKVLSRK</sequence>
<name>A0A918INZ8_9FLAO</name>
<evidence type="ECO:0000313" key="2">
    <source>
        <dbReference type="EMBL" id="GGW24783.1"/>
    </source>
</evidence>